<gene>
    <name evidence="1" type="ORF">GCM10010260_58650</name>
</gene>
<keyword evidence="2" id="KW-1185">Reference proteome</keyword>
<evidence type="ECO:0000313" key="1">
    <source>
        <dbReference type="EMBL" id="GGV12279.1"/>
    </source>
</evidence>
<comment type="caution">
    <text evidence="1">The sequence shown here is derived from an EMBL/GenBank/DDBJ whole genome shotgun (WGS) entry which is preliminary data.</text>
</comment>
<dbReference type="AlphaFoldDB" id="A0A918IH43"/>
<reference evidence="1" key="2">
    <citation type="submission" date="2020-09" db="EMBL/GenBank/DDBJ databases">
        <authorList>
            <person name="Sun Q."/>
            <person name="Ohkuma M."/>
        </authorList>
    </citation>
    <scope>NUCLEOTIDE SEQUENCE</scope>
    <source>
        <strain evidence="1">JCM 4369</strain>
    </source>
</reference>
<reference evidence="1" key="1">
    <citation type="journal article" date="2014" name="Int. J. Syst. Evol. Microbiol.">
        <title>Complete genome sequence of Corynebacterium casei LMG S-19264T (=DSM 44701T), isolated from a smear-ripened cheese.</title>
        <authorList>
            <consortium name="US DOE Joint Genome Institute (JGI-PGF)"/>
            <person name="Walter F."/>
            <person name="Albersmeier A."/>
            <person name="Kalinowski J."/>
            <person name="Ruckert C."/>
        </authorList>
    </citation>
    <scope>NUCLEOTIDE SEQUENCE</scope>
    <source>
        <strain evidence="1">JCM 4369</strain>
    </source>
</reference>
<sequence length="83" mass="8878">MLPAHAGLLPPAAGLVDACGAMVPLHYGAPKTAAHLAEQARHATVHRPTAGLVRPRAQDLYEVVPAQHHHERAVRDFREVLAA</sequence>
<dbReference type="EMBL" id="BMTD01000015">
    <property type="protein sequence ID" value="GGV12279.1"/>
    <property type="molecule type" value="Genomic_DNA"/>
</dbReference>
<organism evidence="1 2">
    <name type="scientific">Streptomyces filipinensis</name>
    <dbReference type="NCBI Taxonomy" id="66887"/>
    <lineage>
        <taxon>Bacteria</taxon>
        <taxon>Bacillati</taxon>
        <taxon>Actinomycetota</taxon>
        <taxon>Actinomycetes</taxon>
        <taxon>Kitasatosporales</taxon>
        <taxon>Streptomycetaceae</taxon>
        <taxon>Streptomyces</taxon>
    </lineage>
</organism>
<dbReference type="Proteomes" id="UP000618795">
    <property type="component" value="Unassembled WGS sequence"/>
</dbReference>
<proteinExistence type="predicted"/>
<protein>
    <submittedName>
        <fullName evidence="1">Uncharacterized protein</fullName>
    </submittedName>
</protein>
<name>A0A918IH43_9ACTN</name>
<evidence type="ECO:0000313" key="2">
    <source>
        <dbReference type="Proteomes" id="UP000618795"/>
    </source>
</evidence>
<accession>A0A918IH43</accession>